<gene>
    <name evidence="1" type="ORF">JOF36_007557</name>
</gene>
<accession>A0ABS4W820</accession>
<keyword evidence="2" id="KW-1185">Reference proteome</keyword>
<dbReference type="EMBL" id="JAGINU010000004">
    <property type="protein sequence ID" value="MBP2371784.1"/>
    <property type="molecule type" value="Genomic_DNA"/>
</dbReference>
<evidence type="ECO:0000313" key="1">
    <source>
        <dbReference type="EMBL" id="MBP2371784.1"/>
    </source>
</evidence>
<dbReference type="Proteomes" id="UP001519295">
    <property type="component" value="Unassembled WGS sequence"/>
</dbReference>
<protein>
    <submittedName>
        <fullName evidence="1">Uncharacterized protein</fullName>
    </submittedName>
</protein>
<name>A0ABS4W820_9PSEU</name>
<reference evidence="1 2" key="1">
    <citation type="submission" date="2021-03" db="EMBL/GenBank/DDBJ databases">
        <title>Sequencing the genomes of 1000 actinobacteria strains.</title>
        <authorList>
            <person name="Klenk H.-P."/>
        </authorList>
    </citation>
    <scope>NUCLEOTIDE SEQUENCE [LARGE SCALE GENOMIC DNA]</scope>
    <source>
        <strain evidence="1 2">DSM 45256</strain>
    </source>
</reference>
<organism evidence="1 2">
    <name type="scientific">Pseudonocardia parietis</name>
    <dbReference type="NCBI Taxonomy" id="570936"/>
    <lineage>
        <taxon>Bacteria</taxon>
        <taxon>Bacillati</taxon>
        <taxon>Actinomycetota</taxon>
        <taxon>Actinomycetes</taxon>
        <taxon>Pseudonocardiales</taxon>
        <taxon>Pseudonocardiaceae</taxon>
        <taxon>Pseudonocardia</taxon>
    </lineage>
</organism>
<proteinExistence type="predicted"/>
<evidence type="ECO:0000313" key="2">
    <source>
        <dbReference type="Proteomes" id="UP001519295"/>
    </source>
</evidence>
<comment type="caution">
    <text evidence="1">The sequence shown here is derived from an EMBL/GenBank/DDBJ whole genome shotgun (WGS) entry which is preliminary data.</text>
</comment>
<sequence>MTPEEMEQVRPRLEAFAGEMLGGLARSDQ</sequence>